<proteinExistence type="predicted"/>
<dbReference type="PANTHER" id="PTHR30154:SF34">
    <property type="entry name" value="TRANSCRIPTIONAL REGULATOR AZLB"/>
    <property type="match status" value="1"/>
</dbReference>
<dbReference type="PANTHER" id="PTHR30154">
    <property type="entry name" value="LEUCINE-RESPONSIVE REGULATORY PROTEIN"/>
    <property type="match status" value="1"/>
</dbReference>
<accession>A0AAE3G0F7</accession>
<dbReference type="InterPro" id="IPR011008">
    <property type="entry name" value="Dimeric_a/b-barrel"/>
</dbReference>
<evidence type="ECO:0000256" key="3">
    <source>
        <dbReference type="ARBA" id="ARBA00023163"/>
    </source>
</evidence>
<dbReference type="SMART" id="SM00344">
    <property type="entry name" value="HTH_ASNC"/>
    <property type="match status" value="1"/>
</dbReference>
<evidence type="ECO:0000259" key="4">
    <source>
        <dbReference type="PROSITE" id="PS50956"/>
    </source>
</evidence>
<dbReference type="Proteomes" id="UP001205843">
    <property type="component" value="Unassembled WGS sequence"/>
</dbReference>
<dbReference type="AlphaFoldDB" id="A0AAE3G0F7"/>
<gene>
    <name evidence="5" type="ORF">J2T57_000323</name>
</gene>
<dbReference type="SUPFAM" id="SSF54909">
    <property type="entry name" value="Dimeric alpha+beta barrel"/>
    <property type="match status" value="1"/>
</dbReference>
<sequence>MPRKSLDRTDIRILEELQQDARLTNVELAARVNLSPSPCLARVRALEESGVIERHVTLLAPQRLGLHMNVFIHVSLDRQVRRELESFESAVMRLPEVMECYLMTGQSDYLLRVMVPDVAALEQLIVDQLTKIPGIANIQSSIALKRVKYQTALPLETLPAS</sequence>
<dbReference type="PROSITE" id="PS00519">
    <property type="entry name" value="HTH_ASNC_1"/>
    <property type="match status" value="1"/>
</dbReference>
<dbReference type="SUPFAM" id="SSF46785">
    <property type="entry name" value="Winged helix' DNA-binding domain"/>
    <property type="match status" value="1"/>
</dbReference>
<dbReference type="InterPro" id="IPR036390">
    <property type="entry name" value="WH_DNA-bd_sf"/>
</dbReference>
<organism evidence="5 6">
    <name type="scientific">Natronocella acetinitrilica</name>
    <dbReference type="NCBI Taxonomy" id="414046"/>
    <lineage>
        <taxon>Bacteria</taxon>
        <taxon>Pseudomonadati</taxon>
        <taxon>Pseudomonadota</taxon>
        <taxon>Gammaproteobacteria</taxon>
        <taxon>Chromatiales</taxon>
        <taxon>Ectothiorhodospiraceae</taxon>
        <taxon>Natronocella</taxon>
    </lineage>
</organism>
<dbReference type="FunFam" id="1.10.10.10:FF:000186">
    <property type="entry name" value="AsnC family transcriptional regulator"/>
    <property type="match status" value="1"/>
</dbReference>
<dbReference type="InterPro" id="IPR019887">
    <property type="entry name" value="Tscrpt_reg_AsnC/Lrp_C"/>
</dbReference>
<name>A0AAE3G0F7_9GAMM</name>
<dbReference type="PROSITE" id="PS50956">
    <property type="entry name" value="HTH_ASNC_2"/>
    <property type="match status" value="1"/>
</dbReference>
<dbReference type="Pfam" id="PF01037">
    <property type="entry name" value="AsnC_trans_reg"/>
    <property type="match status" value="1"/>
</dbReference>
<dbReference type="Gene3D" id="3.30.70.920">
    <property type="match status" value="1"/>
</dbReference>
<keyword evidence="6" id="KW-1185">Reference proteome</keyword>
<evidence type="ECO:0000256" key="1">
    <source>
        <dbReference type="ARBA" id="ARBA00023015"/>
    </source>
</evidence>
<comment type="caution">
    <text evidence="5">The sequence shown here is derived from an EMBL/GenBank/DDBJ whole genome shotgun (WGS) entry which is preliminary data.</text>
</comment>
<protein>
    <submittedName>
        <fullName evidence="5">Lrp/AsnC family leucine-responsive transcriptional regulator</fullName>
    </submittedName>
</protein>
<dbReference type="Pfam" id="PF13412">
    <property type="entry name" value="HTH_24"/>
    <property type="match status" value="1"/>
</dbReference>
<dbReference type="PRINTS" id="PR00033">
    <property type="entry name" value="HTHASNC"/>
</dbReference>
<dbReference type="InterPro" id="IPR011991">
    <property type="entry name" value="ArsR-like_HTH"/>
</dbReference>
<dbReference type="CDD" id="cd00090">
    <property type="entry name" value="HTH_ARSR"/>
    <property type="match status" value="1"/>
</dbReference>
<dbReference type="GO" id="GO:0005829">
    <property type="term" value="C:cytosol"/>
    <property type="evidence" value="ECO:0007669"/>
    <property type="project" value="TreeGrafter"/>
</dbReference>
<dbReference type="EMBL" id="JALJXV010000001">
    <property type="protein sequence ID" value="MCP1673231.1"/>
    <property type="molecule type" value="Genomic_DNA"/>
</dbReference>
<evidence type="ECO:0000313" key="5">
    <source>
        <dbReference type="EMBL" id="MCP1673231.1"/>
    </source>
</evidence>
<feature type="domain" description="HTH asnC-type" evidence="4">
    <location>
        <begin position="6"/>
        <end position="67"/>
    </location>
</feature>
<dbReference type="InterPro" id="IPR019885">
    <property type="entry name" value="Tscrpt_reg_HTH_AsnC-type_CS"/>
</dbReference>
<dbReference type="GO" id="GO:0006355">
    <property type="term" value="P:regulation of DNA-templated transcription"/>
    <property type="evidence" value="ECO:0007669"/>
    <property type="project" value="UniProtKB-ARBA"/>
</dbReference>
<dbReference type="InterPro" id="IPR019888">
    <property type="entry name" value="Tscrpt_reg_AsnC-like"/>
</dbReference>
<dbReference type="InterPro" id="IPR036388">
    <property type="entry name" value="WH-like_DNA-bd_sf"/>
</dbReference>
<dbReference type="GO" id="GO:0043200">
    <property type="term" value="P:response to amino acid"/>
    <property type="evidence" value="ECO:0007669"/>
    <property type="project" value="TreeGrafter"/>
</dbReference>
<dbReference type="GO" id="GO:0043565">
    <property type="term" value="F:sequence-specific DNA binding"/>
    <property type="evidence" value="ECO:0007669"/>
    <property type="project" value="InterPro"/>
</dbReference>
<dbReference type="RefSeq" id="WP_253473234.1">
    <property type="nucleotide sequence ID" value="NZ_JALJXV010000001.1"/>
</dbReference>
<evidence type="ECO:0000256" key="2">
    <source>
        <dbReference type="ARBA" id="ARBA00023125"/>
    </source>
</evidence>
<keyword evidence="3" id="KW-0804">Transcription</keyword>
<keyword evidence="1" id="KW-0805">Transcription regulation</keyword>
<dbReference type="InterPro" id="IPR000485">
    <property type="entry name" value="AsnC-type_HTH_dom"/>
</dbReference>
<evidence type="ECO:0000313" key="6">
    <source>
        <dbReference type="Proteomes" id="UP001205843"/>
    </source>
</evidence>
<keyword evidence="2" id="KW-0238">DNA-binding</keyword>
<dbReference type="Gene3D" id="1.10.10.10">
    <property type="entry name" value="Winged helix-like DNA-binding domain superfamily/Winged helix DNA-binding domain"/>
    <property type="match status" value="1"/>
</dbReference>
<reference evidence="5" key="1">
    <citation type="submission" date="2022-03" db="EMBL/GenBank/DDBJ databases">
        <title>Genomic Encyclopedia of Type Strains, Phase III (KMG-III): the genomes of soil and plant-associated and newly described type strains.</title>
        <authorList>
            <person name="Whitman W."/>
        </authorList>
    </citation>
    <scope>NUCLEOTIDE SEQUENCE</scope>
    <source>
        <strain evidence="5">ANL 6-2</strain>
    </source>
</reference>